<dbReference type="InterPro" id="IPR012989">
    <property type="entry name" value="SEP_domain"/>
</dbReference>
<organism evidence="4 5">
    <name type="scientific">Papiliotrema laurentii</name>
    <name type="common">Cryptococcus laurentii</name>
    <dbReference type="NCBI Taxonomy" id="5418"/>
    <lineage>
        <taxon>Eukaryota</taxon>
        <taxon>Fungi</taxon>
        <taxon>Dikarya</taxon>
        <taxon>Basidiomycota</taxon>
        <taxon>Agaricomycotina</taxon>
        <taxon>Tremellomycetes</taxon>
        <taxon>Tremellales</taxon>
        <taxon>Rhynchogastremaceae</taxon>
        <taxon>Papiliotrema</taxon>
    </lineage>
</organism>
<evidence type="ECO:0000313" key="4">
    <source>
        <dbReference type="EMBL" id="KAK1922381.1"/>
    </source>
</evidence>
<accession>A0AAD9CUS2</accession>
<comment type="caution">
    <text evidence="4">The sequence shown here is derived from an EMBL/GenBank/DDBJ whole genome shotgun (WGS) entry which is preliminary data.</text>
</comment>
<dbReference type="PROSITE" id="PS50033">
    <property type="entry name" value="UBX"/>
    <property type="match status" value="1"/>
</dbReference>
<dbReference type="CDD" id="cd01770">
    <property type="entry name" value="UBX_UBXN2"/>
    <property type="match status" value="1"/>
</dbReference>
<feature type="domain" description="UBX" evidence="2">
    <location>
        <begin position="341"/>
        <end position="416"/>
    </location>
</feature>
<evidence type="ECO:0000256" key="1">
    <source>
        <dbReference type="SAM" id="MobiDB-lite"/>
    </source>
</evidence>
<dbReference type="AlphaFoldDB" id="A0AAD9CUS2"/>
<dbReference type="GO" id="GO:0005634">
    <property type="term" value="C:nucleus"/>
    <property type="evidence" value="ECO:0007669"/>
    <property type="project" value="TreeGrafter"/>
</dbReference>
<feature type="compositionally biased region" description="Low complexity" evidence="1">
    <location>
        <begin position="26"/>
        <end position="39"/>
    </location>
</feature>
<feature type="domain" description="SEP" evidence="3">
    <location>
        <begin position="210"/>
        <end position="275"/>
    </location>
</feature>
<evidence type="ECO:0000259" key="2">
    <source>
        <dbReference type="PROSITE" id="PS50033"/>
    </source>
</evidence>
<dbReference type="GO" id="GO:0007030">
    <property type="term" value="P:Golgi organization"/>
    <property type="evidence" value="ECO:0007669"/>
    <property type="project" value="TreeGrafter"/>
</dbReference>
<keyword evidence="5" id="KW-1185">Reference proteome</keyword>
<dbReference type="SMART" id="SM00553">
    <property type="entry name" value="SEP"/>
    <property type="match status" value="1"/>
</dbReference>
<dbReference type="Gene3D" id="3.30.420.210">
    <property type="entry name" value="SEP domain"/>
    <property type="match status" value="1"/>
</dbReference>
<dbReference type="Pfam" id="PF08059">
    <property type="entry name" value="SEP"/>
    <property type="match status" value="1"/>
</dbReference>
<feature type="compositionally biased region" description="Acidic residues" evidence="1">
    <location>
        <begin position="198"/>
        <end position="209"/>
    </location>
</feature>
<dbReference type="GO" id="GO:0043161">
    <property type="term" value="P:proteasome-mediated ubiquitin-dependent protein catabolic process"/>
    <property type="evidence" value="ECO:0007669"/>
    <property type="project" value="TreeGrafter"/>
</dbReference>
<dbReference type="InterPro" id="IPR001012">
    <property type="entry name" value="UBX_dom"/>
</dbReference>
<dbReference type="InterPro" id="IPR029071">
    <property type="entry name" value="Ubiquitin-like_domsf"/>
</dbReference>
<dbReference type="PANTHER" id="PTHR23333">
    <property type="entry name" value="UBX DOMAIN CONTAINING PROTEIN"/>
    <property type="match status" value="1"/>
</dbReference>
<dbReference type="FunFam" id="3.30.420.210:FF:000002">
    <property type="entry name" value="UBX domain-containing protein 1"/>
    <property type="match status" value="1"/>
</dbReference>
<dbReference type="PROSITE" id="PS51399">
    <property type="entry name" value="SEP"/>
    <property type="match status" value="1"/>
</dbReference>
<dbReference type="GO" id="GO:0005829">
    <property type="term" value="C:cytosol"/>
    <property type="evidence" value="ECO:0007669"/>
    <property type="project" value="TreeGrafter"/>
</dbReference>
<dbReference type="InterPro" id="IPR036241">
    <property type="entry name" value="NSFL1C_SEP_dom_sf"/>
</dbReference>
<feature type="region of interest" description="Disordered" evidence="1">
    <location>
        <begin position="271"/>
        <end position="343"/>
    </location>
</feature>
<dbReference type="Pfam" id="PF00789">
    <property type="entry name" value="UBX"/>
    <property type="match status" value="1"/>
</dbReference>
<dbReference type="SUPFAM" id="SSF102848">
    <property type="entry name" value="NSFL1 (p97 ATPase) cofactor p47, SEP domain"/>
    <property type="match status" value="1"/>
</dbReference>
<name>A0AAD9CUS2_PAPLA</name>
<dbReference type="GO" id="GO:0061025">
    <property type="term" value="P:membrane fusion"/>
    <property type="evidence" value="ECO:0007669"/>
    <property type="project" value="TreeGrafter"/>
</dbReference>
<dbReference type="GO" id="GO:0031468">
    <property type="term" value="P:nuclear membrane reassembly"/>
    <property type="evidence" value="ECO:0007669"/>
    <property type="project" value="TreeGrafter"/>
</dbReference>
<dbReference type="SMART" id="SM00166">
    <property type="entry name" value="UBX"/>
    <property type="match status" value="1"/>
</dbReference>
<dbReference type="GO" id="GO:0000045">
    <property type="term" value="P:autophagosome assembly"/>
    <property type="evidence" value="ECO:0007669"/>
    <property type="project" value="TreeGrafter"/>
</dbReference>
<protein>
    <submittedName>
        <fullName evidence="4">Glycogen metabolism-related protein</fullName>
    </submittedName>
</protein>
<dbReference type="EMBL" id="JAODAN010000008">
    <property type="protein sequence ID" value="KAK1922381.1"/>
    <property type="molecule type" value="Genomic_DNA"/>
</dbReference>
<reference evidence="4" key="1">
    <citation type="submission" date="2023-02" db="EMBL/GenBank/DDBJ databases">
        <title>Identification and recombinant expression of a fungal hydrolase from Papiliotrema laurentii that hydrolyzes apple cutin and clears colloidal polyester polyurethane.</title>
        <authorList>
            <consortium name="DOE Joint Genome Institute"/>
            <person name="Roman V.A."/>
            <person name="Bojanowski C."/>
            <person name="Crable B.R."/>
            <person name="Wagner D.N."/>
            <person name="Hung C.S."/>
            <person name="Nadeau L.J."/>
            <person name="Schratz L."/>
            <person name="Haridas S."/>
            <person name="Pangilinan J."/>
            <person name="Lipzen A."/>
            <person name="Na H."/>
            <person name="Yan M."/>
            <person name="Ng V."/>
            <person name="Grigoriev I.V."/>
            <person name="Spatafora J.W."/>
            <person name="Barlow D."/>
            <person name="Biffinger J."/>
            <person name="Kelley-Loughnane N."/>
            <person name="Varaljay V.A."/>
            <person name="Crookes-Goodson W.J."/>
        </authorList>
    </citation>
    <scope>NUCLEOTIDE SEQUENCE</scope>
    <source>
        <strain evidence="4">5307AH</strain>
    </source>
</reference>
<evidence type="ECO:0000259" key="3">
    <source>
        <dbReference type="PROSITE" id="PS51399"/>
    </source>
</evidence>
<proteinExistence type="predicted"/>
<feature type="region of interest" description="Disordered" evidence="1">
    <location>
        <begin position="1"/>
        <end position="210"/>
    </location>
</feature>
<gene>
    <name evidence="4" type="ORF">DB88DRAFT_494862</name>
</gene>
<dbReference type="SUPFAM" id="SSF54236">
    <property type="entry name" value="Ubiquitin-like"/>
    <property type="match status" value="1"/>
</dbReference>
<evidence type="ECO:0000313" key="5">
    <source>
        <dbReference type="Proteomes" id="UP001182556"/>
    </source>
</evidence>
<feature type="compositionally biased region" description="Low complexity" evidence="1">
    <location>
        <begin position="320"/>
        <end position="336"/>
    </location>
</feature>
<dbReference type="Proteomes" id="UP001182556">
    <property type="component" value="Unassembled WGS sequence"/>
</dbReference>
<dbReference type="Gene3D" id="3.10.20.90">
    <property type="entry name" value="Phosphatidylinositol 3-kinase Catalytic Subunit, Chain A, domain 1"/>
    <property type="match status" value="1"/>
</dbReference>
<dbReference type="PANTHER" id="PTHR23333:SF20">
    <property type="entry name" value="NSFL1 COFACTOR P47"/>
    <property type="match status" value="1"/>
</dbReference>
<feature type="compositionally biased region" description="Polar residues" evidence="1">
    <location>
        <begin position="86"/>
        <end position="96"/>
    </location>
</feature>
<dbReference type="GO" id="GO:0043130">
    <property type="term" value="F:ubiquitin binding"/>
    <property type="evidence" value="ECO:0007669"/>
    <property type="project" value="TreeGrafter"/>
</dbReference>
<sequence>MSDPNSTGPRTLDGRPAEAPPEGWGRPAQQQSRRAAPQSGGIATLFNTGLHAGLSGGGPPGAGDDSDEEGGPRPDPQEFYAGGQNSGIAVQDPTQGGAQGGARGLVDRILRQAARNGSAAPPPQDAPRSSFFGGSGHVLGSEDDHGPEASQPPCSSTHPAPSGGPQVGFVSPSMMDQLLGSMFGGSGGARGAPPPPAADDDDEDEDEGEVQVRHLTFWRNGFSIEDGPLMSYDEPGNKELLDAIHAGRAPPSLFGVRYNQPLQVVVAQKTGEDYRPPPKKPVKAFGGGGHRLGSPVPTVSEGGSGHASPAMPGGFGGGSPAPAGPSAATPSASTSTFQVDETKPTTSIQVRLGDGTRIIAKVNLTHTIADLRNFVQAARPDSRPFILQTTFPSKELADGTETIEGAKLQNAVVVQRFT</sequence>